<dbReference type="AlphaFoldDB" id="A0AA86J7T1"/>
<dbReference type="KEGG" id="lto:RGQ30_21460"/>
<evidence type="ECO:0000313" key="5">
    <source>
        <dbReference type="Proteomes" id="UP001329151"/>
    </source>
</evidence>
<accession>A0AA86J7T1</accession>
<organism evidence="4 5">
    <name type="scientific">Limnobacter thiooxidans</name>
    <dbReference type="NCBI Taxonomy" id="131080"/>
    <lineage>
        <taxon>Bacteria</taxon>
        <taxon>Pseudomonadati</taxon>
        <taxon>Pseudomonadota</taxon>
        <taxon>Betaproteobacteria</taxon>
        <taxon>Burkholderiales</taxon>
        <taxon>Burkholderiaceae</taxon>
        <taxon>Limnobacter</taxon>
    </lineage>
</organism>
<sequence length="382" mass="40388">MNTHKTTVALLASMLALALAGCGKPPVEVSATATPVLVMTVSGASDNKGPERRLPGFVTSRYQADMGFQVPGRVGDRLVEVGTRVKKGQALLRLQSTDYVQGLSAAEDQLQAARVDALQSATDANRFASLVKSGAVSEADQQGQQARADAAQARLNLAERQATVARNRLAYTTLNAPFDGVVTGLRAEVGQVVGEGMPVVMIAREDTPEVMVDIPEDLAANLPSSNISARLTGSQSVPLTVKLREIEPSASMPLRSYRARFAIVDPDKSTLKLVRLGMSAEVTIPTGDTQSQANSFTLPAASIISQGDTAFVWVISNEKSILLKKPVTLTKMVNQGVVVSGLQQGEKVVVAGTEKLNEGQLVRAIERSGTAFEPDAQQGAVR</sequence>
<evidence type="ECO:0000256" key="1">
    <source>
        <dbReference type="ARBA" id="ARBA00009477"/>
    </source>
</evidence>
<dbReference type="Gene3D" id="2.40.30.170">
    <property type="match status" value="1"/>
</dbReference>
<protein>
    <submittedName>
        <fullName evidence="4">Efflux RND transporter periplasmic adaptor subunit</fullName>
    </submittedName>
</protein>
<keyword evidence="2" id="KW-0175">Coiled coil</keyword>
<gene>
    <name evidence="4" type="ORF">RGQ30_21460</name>
</gene>
<dbReference type="RefSeq" id="WP_130555898.1">
    <property type="nucleotide sequence ID" value="NZ_AP028947.1"/>
</dbReference>
<evidence type="ECO:0000256" key="2">
    <source>
        <dbReference type="SAM" id="Coils"/>
    </source>
</evidence>
<dbReference type="GO" id="GO:0015562">
    <property type="term" value="F:efflux transmembrane transporter activity"/>
    <property type="evidence" value="ECO:0007669"/>
    <property type="project" value="TreeGrafter"/>
</dbReference>
<dbReference type="PANTHER" id="PTHR30469">
    <property type="entry name" value="MULTIDRUG RESISTANCE PROTEIN MDTA"/>
    <property type="match status" value="1"/>
</dbReference>
<keyword evidence="5" id="KW-1185">Reference proteome</keyword>
<dbReference type="Gene3D" id="2.40.50.100">
    <property type="match status" value="1"/>
</dbReference>
<feature type="chain" id="PRO_5046691358" evidence="3">
    <location>
        <begin position="21"/>
        <end position="382"/>
    </location>
</feature>
<dbReference type="Gene3D" id="2.40.420.20">
    <property type="match status" value="1"/>
</dbReference>
<dbReference type="SUPFAM" id="SSF111369">
    <property type="entry name" value="HlyD-like secretion proteins"/>
    <property type="match status" value="1"/>
</dbReference>
<feature type="signal peptide" evidence="3">
    <location>
        <begin position="1"/>
        <end position="20"/>
    </location>
</feature>
<dbReference type="PANTHER" id="PTHR30469:SF15">
    <property type="entry name" value="HLYD FAMILY OF SECRETION PROTEINS"/>
    <property type="match status" value="1"/>
</dbReference>
<reference evidence="4 5" key="1">
    <citation type="submission" date="2023-10" db="EMBL/GenBank/DDBJ databases">
        <title>Complete Genome Sequence of Limnobacter thiooxidans CS-K2T, Isolated from freshwater lake sediments in Bavaria, Germany.</title>
        <authorList>
            <person name="Naruki M."/>
            <person name="Watanabe A."/>
            <person name="Warashina T."/>
            <person name="Morita T."/>
            <person name="Arakawa K."/>
        </authorList>
    </citation>
    <scope>NUCLEOTIDE SEQUENCE [LARGE SCALE GENOMIC DNA]</scope>
    <source>
        <strain evidence="4 5">CS-K2</strain>
    </source>
</reference>
<dbReference type="PROSITE" id="PS51257">
    <property type="entry name" value="PROKAR_LIPOPROTEIN"/>
    <property type="match status" value="1"/>
</dbReference>
<dbReference type="Gene3D" id="1.10.287.470">
    <property type="entry name" value="Helix hairpin bin"/>
    <property type="match status" value="1"/>
</dbReference>
<dbReference type="InterPro" id="IPR006143">
    <property type="entry name" value="RND_pump_MFP"/>
</dbReference>
<comment type="similarity">
    <text evidence="1">Belongs to the membrane fusion protein (MFP) (TC 8.A.1) family.</text>
</comment>
<dbReference type="EMBL" id="AP028947">
    <property type="protein sequence ID" value="BET26645.1"/>
    <property type="molecule type" value="Genomic_DNA"/>
</dbReference>
<dbReference type="GO" id="GO:1990281">
    <property type="term" value="C:efflux pump complex"/>
    <property type="evidence" value="ECO:0007669"/>
    <property type="project" value="TreeGrafter"/>
</dbReference>
<proteinExistence type="inferred from homology"/>
<feature type="coiled-coil region" evidence="2">
    <location>
        <begin position="141"/>
        <end position="168"/>
    </location>
</feature>
<evidence type="ECO:0000313" key="4">
    <source>
        <dbReference type="EMBL" id="BET26645.1"/>
    </source>
</evidence>
<name>A0AA86J7T1_9BURK</name>
<dbReference type="NCBIfam" id="TIGR01730">
    <property type="entry name" value="RND_mfp"/>
    <property type="match status" value="1"/>
</dbReference>
<dbReference type="Proteomes" id="UP001329151">
    <property type="component" value="Chromosome"/>
</dbReference>
<keyword evidence="3" id="KW-0732">Signal</keyword>
<evidence type="ECO:0000256" key="3">
    <source>
        <dbReference type="SAM" id="SignalP"/>
    </source>
</evidence>